<comment type="caution">
    <text evidence="2">The sequence shown here is derived from an EMBL/GenBank/DDBJ whole genome shotgun (WGS) entry which is preliminary data.</text>
</comment>
<organism evidence="2 3">
    <name type="scientific">Apiospora rasikravindrae</name>
    <dbReference type="NCBI Taxonomy" id="990691"/>
    <lineage>
        <taxon>Eukaryota</taxon>
        <taxon>Fungi</taxon>
        <taxon>Dikarya</taxon>
        <taxon>Ascomycota</taxon>
        <taxon>Pezizomycotina</taxon>
        <taxon>Sordariomycetes</taxon>
        <taxon>Xylariomycetidae</taxon>
        <taxon>Amphisphaeriales</taxon>
        <taxon>Apiosporaceae</taxon>
        <taxon>Apiospora</taxon>
    </lineage>
</organism>
<evidence type="ECO:0000256" key="1">
    <source>
        <dbReference type="SAM" id="MobiDB-lite"/>
    </source>
</evidence>
<dbReference type="InterPro" id="IPR016095">
    <property type="entry name" value="Ribosomal_uL1_3-a/b-sand"/>
</dbReference>
<proteinExistence type="predicted"/>
<evidence type="ECO:0000313" key="2">
    <source>
        <dbReference type="EMBL" id="KAK8051028.1"/>
    </source>
</evidence>
<evidence type="ECO:0000313" key="3">
    <source>
        <dbReference type="Proteomes" id="UP001444661"/>
    </source>
</evidence>
<protein>
    <recommendedName>
        <fullName evidence="4">Ribosomal protein L1</fullName>
    </recommendedName>
</protein>
<name>A0ABR1TWM4_9PEZI</name>
<dbReference type="Gene3D" id="3.40.50.790">
    <property type="match status" value="1"/>
</dbReference>
<evidence type="ECO:0008006" key="4">
    <source>
        <dbReference type="Google" id="ProtNLM"/>
    </source>
</evidence>
<feature type="region of interest" description="Disordered" evidence="1">
    <location>
        <begin position="309"/>
        <end position="357"/>
    </location>
</feature>
<dbReference type="InterPro" id="IPR023674">
    <property type="entry name" value="Ribosomal_uL1-like"/>
</dbReference>
<sequence length="378" mass="41873">MAPAKDMVLRSDSQVVAPVSPEQTLKASKALLVHMKKATKDKAANATKKNLLEDDESAANETPIWMTVTTKRHISDSNRLKPHKITVPHKLATDPELSICLISASPQRAYKNLVASEEFPEEWRKRIDRVIDLTKLTAKYKRYEEQRKLFAEHDIFLGDSRIINRLPKALGKVFYKSTAKRPIPVDLQSRDEKKSKKARGDDSVNTCTAAEMAAEIEKSVGAVQVHLSPSTNTAVRIGYASWTAEQIAANAEAVANELVKKLIPQQWKNVKSIYIKGPESAALPIWLTDELWLEEKDIVADDSEEAKALMAPEKANVGKKRKSLDGNSEPAEPAPKKAKKGKLSVKAETAGDDLDKEIAERKSKLKKQKAAAKKAVDV</sequence>
<reference evidence="2 3" key="1">
    <citation type="submission" date="2023-01" db="EMBL/GenBank/DDBJ databases">
        <title>Analysis of 21 Apiospora genomes using comparative genomics revels a genus with tremendous synthesis potential of carbohydrate active enzymes and secondary metabolites.</title>
        <authorList>
            <person name="Sorensen T."/>
        </authorList>
    </citation>
    <scope>NUCLEOTIDE SEQUENCE [LARGE SCALE GENOMIC DNA]</scope>
    <source>
        <strain evidence="2 3">CBS 33761</strain>
    </source>
</reference>
<gene>
    <name evidence="2" type="ORF">PG993_002413</name>
</gene>
<keyword evidence="3" id="KW-1185">Reference proteome</keyword>
<dbReference type="Proteomes" id="UP001444661">
    <property type="component" value="Unassembled WGS sequence"/>
</dbReference>
<dbReference type="InterPro" id="IPR028364">
    <property type="entry name" value="Ribosomal_uL1/biogenesis"/>
</dbReference>
<dbReference type="SUPFAM" id="SSF56808">
    <property type="entry name" value="Ribosomal protein L1"/>
    <property type="match status" value="1"/>
</dbReference>
<accession>A0ABR1TWM4</accession>
<dbReference type="CDD" id="cd00403">
    <property type="entry name" value="Ribosomal_L1"/>
    <property type="match status" value="1"/>
</dbReference>
<dbReference type="EMBL" id="JAQQWK010000002">
    <property type="protein sequence ID" value="KAK8051028.1"/>
    <property type="molecule type" value="Genomic_DNA"/>
</dbReference>
<dbReference type="Pfam" id="PF00687">
    <property type="entry name" value="Ribosomal_L1"/>
    <property type="match status" value="1"/>
</dbReference>